<dbReference type="InterPro" id="IPR035986">
    <property type="entry name" value="PKD_dom_sf"/>
</dbReference>
<protein>
    <submittedName>
        <fullName evidence="3">PKD domain-containing protein</fullName>
    </submittedName>
</protein>
<proteinExistence type="predicted"/>
<feature type="domain" description="PKD" evidence="2">
    <location>
        <begin position="488"/>
        <end position="559"/>
    </location>
</feature>
<dbReference type="FunFam" id="2.60.40.10:FF:000270">
    <property type="entry name" value="Cell surface protein"/>
    <property type="match status" value="3"/>
</dbReference>
<dbReference type="SMART" id="SM00089">
    <property type="entry name" value="PKD"/>
    <property type="match status" value="3"/>
</dbReference>
<evidence type="ECO:0000256" key="1">
    <source>
        <dbReference type="SAM" id="SignalP"/>
    </source>
</evidence>
<dbReference type="InterPro" id="IPR000601">
    <property type="entry name" value="PKD_dom"/>
</dbReference>
<feature type="chain" id="PRO_5027811586" evidence="1">
    <location>
        <begin position="20"/>
        <end position="874"/>
    </location>
</feature>
<dbReference type="SUPFAM" id="SSF49299">
    <property type="entry name" value="PKD domain"/>
    <property type="match status" value="3"/>
</dbReference>
<evidence type="ECO:0000313" key="3">
    <source>
        <dbReference type="EMBL" id="HGS87085.1"/>
    </source>
</evidence>
<name>A0A7C4PX65_9CHLR</name>
<organism evidence="3">
    <name type="scientific">Bellilinea caldifistulae</name>
    <dbReference type="NCBI Taxonomy" id="360411"/>
    <lineage>
        <taxon>Bacteria</taxon>
        <taxon>Bacillati</taxon>
        <taxon>Chloroflexota</taxon>
        <taxon>Anaerolineae</taxon>
        <taxon>Anaerolineales</taxon>
        <taxon>Anaerolineaceae</taxon>
        <taxon>Bellilinea</taxon>
    </lineage>
</organism>
<dbReference type="CDD" id="cd00146">
    <property type="entry name" value="PKD"/>
    <property type="match status" value="3"/>
</dbReference>
<sequence>MRYLMFLFIILVCCLTACVDIPSQFGFDVNVETSSELGPDTLARIDAVNQTLATGVEVGPETRQVIRELNDTIRQGVKAGFDDATLARVDDLLRVVEDGLKIGLDAETLDTINGIVDAMDRMPGNWEIAASEIVRTLERSGGTLAGRMADEVEAVMNEARLNMQQMTAIAGTEFRCNVDFLGSKAGATVNEFIGRSIIGRLKNILSGKPAKEEIPTPWVCQVIPERIELIQVGGRLIFPDGILTLTGYNYVEANSPRAYVVDEAGNRLESIQLFPYRTSPYQIQLNLQDLDFSAIPPRSRIVFQWPNVAETSGVAILMPAINPPVARFTFSPAGGSAPLTVQFTDTSTGDPSQWYWSFGDGATSNERNPTHTFMEARRYEIQLTVSNPLGSSTVSEVLVVGEQLTADFTFSPRQGDAPLIVEFTDRSTGNPTAWEWDFGDGERSTERNPIHVYYTPNLAGYRVTLRVNNDVGSAVKTSPDRVLVKEKLDADFTAEITSGRAPLTVAFRDTSRGSNITAWLWNFGDGTTSTERNPTHTFSEPNLYDVTLTVTNAEGQSSSEVRRGYINAYKLVNLPRPGFIVIPMFNILNDVAAYTPSFQLTQGGEQKDTAIPYDRYVCGIVGMAATDGDIQENDPGDILKAYLFRQYSASLGKDSWWLTADFRTHRSNERWTINLLCLERKTENSVFIYREFNRLEGGKDHLTGLMTSDYHFCGIVGQAALFGDIEENGVRPVLWQAFMDGSGPEWKIVVDFATHNQNESWNVNVLCLKRGAYLATDKPVFLTNRYTYLAPPDNRYRTSISVNEYACGVVGISAERGDILENDTRNPLLLADMVPDGSTWSARTYFAWHNKAPDWQVDTLCIHKDYVKGEIPPP</sequence>
<keyword evidence="1" id="KW-0732">Signal</keyword>
<dbReference type="Pfam" id="PF18911">
    <property type="entry name" value="PKD_4"/>
    <property type="match status" value="3"/>
</dbReference>
<comment type="caution">
    <text evidence="3">The sequence shown here is derived from an EMBL/GenBank/DDBJ whole genome shotgun (WGS) entry which is preliminary data.</text>
</comment>
<reference evidence="3" key="1">
    <citation type="journal article" date="2020" name="mSystems">
        <title>Genome- and Community-Level Interaction Insights into Carbon Utilization and Element Cycling Functions of Hydrothermarchaeota in Hydrothermal Sediment.</title>
        <authorList>
            <person name="Zhou Z."/>
            <person name="Liu Y."/>
            <person name="Xu W."/>
            <person name="Pan J."/>
            <person name="Luo Z.H."/>
            <person name="Li M."/>
        </authorList>
    </citation>
    <scope>NUCLEOTIDE SEQUENCE [LARGE SCALE GENOMIC DNA]</scope>
    <source>
        <strain evidence="3">SpSt-556</strain>
    </source>
</reference>
<gene>
    <name evidence="3" type="ORF">ENT17_05640</name>
</gene>
<feature type="signal peptide" evidence="1">
    <location>
        <begin position="1"/>
        <end position="19"/>
    </location>
</feature>
<feature type="domain" description="PKD" evidence="2">
    <location>
        <begin position="324"/>
        <end position="399"/>
    </location>
</feature>
<feature type="domain" description="PKD" evidence="2">
    <location>
        <begin position="404"/>
        <end position="456"/>
    </location>
</feature>
<dbReference type="Gene3D" id="2.60.40.10">
    <property type="entry name" value="Immunoglobulins"/>
    <property type="match status" value="3"/>
</dbReference>
<evidence type="ECO:0000259" key="2">
    <source>
        <dbReference type="PROSITE" id="PS50093"/>
    </source>
</evidence>
<dbReference type="PROSITE" id="PS50093">
    <property type="entry name" value="PKD"/>
    <property type="match status" value="3"/>
</dbReference>
<dbReference type="InterPro" id="IPR013783">
    <property type="entry name" value="Ig-like_fold"/>
</dbReference>
<accession>A0A7C4PX65</accession>
<dbReference type="PANTHER" id="PTHR36842">
    <property type="entry name" value="PROTEIN TOLB HOMOLOG"/>
    <property type="match status" value="1"/>
</dbReference>
<dbReference type="InterPro" id="IPR022409">
    <property type="entry name" value="PKD/Chitinase_dom"/>
</dbReference>
<dbReference type="PANTHER" id="PTHR36842:SF1">
    <property type="entry name" value="PROTEIN TOLB"/>
    <property type="match status" value="1"/>
</dbReference>
<dbReference type="AlphaFoldDB" id="A0A7C4PX65"/>
<dbReference type="EMBL" id="DSXR01000053">
    <property type="protein sequence ID" value="HGS87085.1"/>
    <property type="molecule type" value="Genomic_DNA"/>
</dbReference>